<dbReference type="PROSITE" id="PS50157">
    <property type="entry name" value="ZINC_FINGER_C2H2_2"/>
    <property type="match status" value="2"/>
</dbReference>
<evidence type="ECO:0000256" key="8">
    <source>
        <dbReference type="PROSITE-ProRule" id="PRU00042"/>
    </source>
</evidence>
<feature type="compositionally biased region" description="Acidic residues" evidence="9">
    <location>
        <begin position="357"/>
        <end position="366"/>
    </location>
</feature>
<evidence type="ECO:0000313" key="12">
    <source>
        <dbReference type="Proteomes" id="UP000728032"/>
    </source>
</evidence>
<feature type="compositionally biased region" description="Basic and acidic residues" evidence="9">
    <location>
        <begin position="332"/>
        <end position="356"/>
    </location>
</feature>
<dbReference type="GO" id="GO:0008270">
    <property type="term" value="F:zinc ion binding"/>
    <property type="evidence" value="ECO:0007669"/>
    <property type="project" value="UniProtKB-KW"/>
</dbReference>
<keyword evidence="5" id="KW-0805">Transcription regulation</keyword>
<organism evidence="11">
    <name type="scientific">Oppiella nova</name>
    <dbReference type="NCBI Taxonomy" id="334625"/>
    <lineage>
        <taxon>Eukaryota</taxon>
        <taxon>Metazoa</taxon>
        <taxon>Ecdysozoa</taxon>
        <taxon>Arthropoda</taxon>
        <taxon>Chelicerata</taxon>
        <taxon>Arachnida</taxon>
        <taxon>Acari</taxon>
        <taxon>Acariformes</taxon>
        <taxon>Sarcoptiformes</taxon>
        <taxon>Oribatida</taxon>
        <taxon>Brachypylina</taxon>
        <taxon>Oppioidea</taxon>
        <taxon>Oppiidae</taxon>
        <taxon>Oppiella</taxon>
    </lineage>
</organism>
<evidence type="ECO:0000256" key="6">
    <source>
        <dbReference type="ARBA" id="ARBA00023163"/>
    </source>
</evidence>
<keyword evidence="3 8" id="KW-0863">Zinc-finger</keyword>
<evidence type="ECO:0000313" key="11">
    <source>
        <dbReference type="EMBL" id="CAD7661292.1"/>
    </source>
</evidence>
<evidence type="ECO:0000256" key="3">
    <source>
        <dbReference type="ARBA" id="ARBA00022771"/>
    </source>
</evidence>
<dbReference type="InterPro" id="IPR036236">
    <property type="entry name" value="Znf_C2H2_sf"/>
</dbReference>
<keyword evidence="2" id="KW-0479">Metal-binding</keyword>
<dbReference type="PANTHER" id="PTHR46179:SF13">
    <property type="entry name" value="C2H2-TYPE DOMAIN-CONTAINING PROTEIN"/>
    <property type="match status" value="1"/>
</dbReference>
<dbReference type="PANTHER" id="PTHR46179">
    <property type="entry name" value="ZINC FINGER PROTEIN"/>
    <property type="match status" value="1"/>
</dbReference>
<dbReference type="PROSITE" id="PS00028">
    <property type="entry name" value="ZINC_FINGER_C2H2_1"/>
    <property type="match status" value="3"/>
</dbReference>
<protein>
    <recommendedName>
        <fullName evidence="10">C2H2-type domain-containing protein</fullName>
    </recommendedName>
</protein>
<evidence type="ECO:0000256" key="2">
    <source>
        <dbReference type="ARBA" id="ARBA00022723"/>
    </source>
</evidence>
<dbReference type="InterPro" id="IPR051061">
    <property type="entry name" value="Zinc_finger_trans_reg"/>
</dbReference>
<feature type="compositionally biased region" description="Low complexity" evidence="9">
    <location>
        <begin position="210"/>
        <end position="221"/>
    </location>
</feature>
<dbReference type="EMBL" id="CAJPVJ010023133">
    <property type="protein sequence ID" value="CAG2178428.1"/>
    <property type="molecule type" value="Genomic_DNA"/>
</dbReference>
<keyword evidence="7" id="KW-0539">Nucleus</keyword>
<dbReference type="InterPro" id="IPR013087">
    <property type="entry name" value="Znf_C2H2_type"/>
</dbReference>
<dbReference type="SUPFAM" id="SSF57667">
    <property type="entry name" value="beta-beta-alpha zinc fingers"/>
    <property type="match status" value="2"/>
</dbReference>
<evidence type="ECO:0000256" key="5">
    <source>
        <dbReference type="ARBA" id="ARBA00023015"/>
    </source>
</evidence>
<feature type="non-terminal residue" evidence="11">
    <location>
        <position position="373"/>
    </location>
</feature>
<comment type="subcellular location">
    <subcellularLocation>
        <location evidence="1">Nucleus</location>
    </subcellularLocation>
</comment>
<dbReference type="GO" id="GO:0005634">
    <property type="term" value="C:nucleus"/>
    <property type="evidence" value="ECO:0007669"/>
    <property type="project" value="UniProtKB-SubCell"/>
</dbReference>
<dbReference type="Proteomes" id="UP000728032">
    <property type="component" value="Unassembled WGS sequence"/>
</dbReference>
<feature type="compositionally biased region" description="Polar residues" evidence="9">
    <location>
        <begin position="192"/>
        <end position="209"/>
    </location>
</feature>
<feature type="domain" description="C2H2-type" evidence="10">
    <location>
        <begin position="143"/>
        <end position="172"/>
    </location>
</feature>
<proteinExistence type="predicted"/>
<keyword evidence="4" id="KW-0862">Zinc</keyword>
<dbReference type="Gene3D" id="3.30.160.60">
    <property type="entry name" value="Classic Zinc Finger"/>
    <property type="match status" value="2"/>
</dbReference>
<evidence type="ECO:0000256" key="9">
    <source>
        <dbReference type="SAM" id="MobiDB-lite"/>
    </source>
</evidence>
<dbReference type="AlphaFoldDB" id="A0A7R9MJK5"/>
<accession>A0A7R9MJK5</accession>
<keyword evidence="6" id="KW-0804">Transcription</keyword>
<evidence type="ECO:0000256" key="4">
    <source>
        <dbReference type="ARBA" id="ARBA00022833"/>
    </source>
</evidence>
<dbReference type="OrthoDB" id="6077919at2759"/>
<name>A0A7R9MJK5_9ACAR</name>
<gene>
    <name evidence="11" type="ORF">ONB1V03_LOCUS17853</name>
</gene>
<feature type="region of interest" description="Disordered" evidence="9">
    <location>
        <begin position="332"/>
        <end position="373"/>
    </location>
</feature>
<sequence>FASKDSLVIHLKTHKTSDSELSVVTSVETFSCQLIGCGKRFTSDESLKIHLKTHIFIGCGKRFTSDESLKIHLKTHIRYNTDSEIIKIFMNEDIIMSSDENIRDGTESETKTKANVELKTTGSTKQVVKSDDKITTKCVNKLFFCKLFGCGKLFKTKDTFDLHLKTHSSEAINGSNNSSVDTSCQIPLPLTEASNSGTKSLNPEVTPNKTTLSSTSPPVVSRKGSNKRKRLLVAIEPQKPFKYDVNDSAEQFTYDVEMDNPLGTHNSTNIHCLDTNCEFVTESETQLTEHMADKHSITILECNYESCGRLLPSEELFTEHVKLFHKKTNVTKRDAKSTTKRDTNRATDTSEDKSETSDETINDTIEDFITKSS</sequence>
<reference evidence="11" key="1">
    <citation type="submission" date="2020-11" db="EMBL/GenBank/DDBJ databases">
        <authorList>
            <person name="Tran Van P."/>
        </authorList>
    </citation>
    <scope>NUCLEOTIDE SEQUENCE</scope>
</reference>
<dbReference type="EMBL" id="OC937958">
    <property type="protein sequence ID" value="CAD7661292.1"/>
    <property type="molecule type" value="Genomic_DNA"/>
</dbReference>
<dbReference type="GO" id="GO:0006357">
    <property type="term" value="P:regulation of transcription by RNA polymerase II"/>
    <property type="evidence" value="ECO:0007669"/>
    <property type="project" value="TreeGrafter"/>
</dbReference>
<feature type="non-terminal residue" evidence="11">
    <location>
        <position position="1"/>
    </location>
</feature>
<feature type="region of interest" description="Disordered" evidence="9">
    <location>
        <begin position="191"/>
        <end position="227"/>
    </location>
</feature>
<dbReference type="SMART" id="SM00355">
    <property type="entry name" value="ZnF_C2H2"/>
    <property type="match status" value="5"/>
</dbReference>
<dbReference type="Pfam" id="PF00096">
    <property type="entry name" value="zf-C2H2"/>
    <property type="match status" value="2"/>
</dbReference>
<evidence type="ECO:0000259" key="10">
    <source>
        <dbReference type="PROSITE" id="PS50157"/>
    </source>
</evidence>
<keyword evidence="12" id="KW-1185">Reference proteome</keyword>
<evidence type="ECO:0000256" key="7">
    <source>
        <dbReference type="ARBA" id="ARBA00023242"/>
    </source>
</evidence>
<evidence type="ECO:0000256" key="1">
    <source>
        <dbReference type="ARBA" id="ARBA00004123"/>
    </source>
</evidence>
<feature type="domain" description="C2H2-type" evidence="10">
    <location>
        <begin position="30"/>
        <end position="54"/>
    </location>
</feature>